<dbReference type="SMART" id="SM00760">
    <property type="entry name" value="Bac_DnaA_C"/>
    <property type="match status" value="1"/>
</dbReference>
<dbReference type="AlphaFoldDB" id="A0A1W6ZUW6"/>
<evidence type="ECO:0000313" key="3">
    <source>
        <dbReference type="EMBL" id="ARQ00911.1"/>
    </source>
</evidence>
<feature type="compositionally biased region" description="Polar residues" evidence="1">
    <location>
        <begin position="139"/>
        <end position="151"/>
    </location>
</feature>
<evidence type="ECO:0000256" key="1">
    <source>
        <dbReference type="SAM" id="MobiDB-lite"/>
    </source>
</evidence>
<dbReference type="GO" id="GO:0005524">
    <property type="term" value="F:ATP binding"/>
    <property type="evidence" value="ECO:0007669"/>
    <property type="project" value="InterPro"/>
</dbReference>
<feature type="region of interest" description="Disordered" evidence="1">
    <location>
        <begin position="130"/>
        <end position="151"/>
    </location>
</feature>
<dbReference type="Pfam" id="PF08299">
    <property type="entry name" value="Bac_DnaA_C"/>
    <property type="match status" value="1"/>
</dbReference>
<dbReference type="KEGG" id="psin:CAK95_18810"/>
<dbReference type="STRING" id="1235591.CAK95_18810"/>
<dbReference type="RefSeq" id="WP_086089306.1">
    <property type="nucleotide sequence ID" value="NZ_CP021112.1"/>
</dbReference>
<dbReference type="SUPFAM" id="SSF48295">
    <property type="entry name" value="TrpR-like"/>
    <property type="match status" value="1"/>
</dbReference>
<dbReference type="OrthoDB" id="8480222at2"/>
<accession>A0A1W6ZUW6</accession>
<dbReference type="InterPro" id="IPR010921">
    <property type="entry name" value="Trp_repressor/repl_initiator"/>
</dbReference>
<name>A0A1W6ZUW6_9HYPH</name>
<protein>
    <recommendedName>
        <fullName evidence="2">Chromosomal replication initiator DnaA C-terminal domain-containing protein</fullName>
    </recommendedName>
</protein>
<proteinExistence type="predicted"/>
<reference evidence="3 4" key="1">
    <citation type="submission" date="2017-05" db="EMBL/GenBank/DDBJ databases">
        <title>Full genome sequence of Pseudorhodoplanes sinuspersici.</title>
        <authorList>
            <person name="Dastgheib S.M.M."/>
            <person name="Shavandi M."/>
            <person name="Tirandaz H."/>
        </authorList>
    </citation>
    <scope>NUCLEOTIDE SEQUENCE [LARGE SCALE GENOMIC DNA]</scope>
    <source>
        <strain evidence="3 4">RIPI110</strain>
    </source>
</reference>
<gene>
    <name evidence="3" type="ORF">CAK95_18810</name>
</gene>
<keyword evidence="4" id="KW-1185">Reference proteome</keyword>
<dbReference type="GO" id="GO:0006275">
    <property type="term" value="P:regulation of DNA replication"/>
    <property type="evidence" value="ECO:0007669"/>
    <property type="project" value="InterPro"/>
</dbReference>
<evidence type="ECO:0000313" key="4">
    <source>
        <dbReference type="Proteomes" id="UP000194137"/>
    </source>
</evidence>
<dbReference type="EMBL" id="CP021112">
    <property type="protein sequence ID" value="ARQ00911.1"/>
    <property type="molecule type" value="Genomic_DNA"/>
</dbReference>
<dbReference type="InterPro" id="IPR013159">
    <property type="entry name" value="DnaA_C"/>
</dbReference>
<dbReference type="GO" id="GO:0043565">
    <property type="term" value="F:sequence-specific DNA binding"/>
    <property type="evidence" value="ECO:0007669"/>
    <property type="project" value="InterPro"/>
</dbReference>
<dbReference type="Proteomes" id="UP000194137">
    <property type="component" value="Chromosome"/>
</dbReference>
<organism evidence="3 4">
    <name type="scientific">Pseudorhodoplanes sinuspersici</name>
    <dbReference type="NCBI Taxonomy" id="1235591"/>
    <lineage>
        <taxon>Bacteria</taxon>
        <taxon>Pseudomonadati</taxon>
        <taxon>Pseudomonadota</taxon>
        <taxon>Alphaproteobacteria</taxon>
        <taxon>Hyphomicrobiales</taxon>
        <taxon>Pseudorhodoplanes</taxon>
    </lineage>
</organism>
<dbReference type="Gene3D" id="1.10.1750.10">
    <property type="match status" value="1"/>
</dbReference>
<feature type="domain" description="Chromosomal replication initiator DnaA C-terminal" evidence="2">
    <location>
        <begin position="29"/>
        <end position="98"/>
    </location>
</feature>
<evidence type="ECO:0000259" key="2">
    <source>
        <dbReference type="SMART" id="SM00760"/>
    </source>
</evidence>
<dbReference type="GO" id="GO:0006270">
    <property type="term" value="P:DNA replication initiation"/>
    <property type="evidence" value="ECO:0007669"/>
    <property type="project" value="InterPro"/>
</dbReference>
<dbReference type="CDD" id="cd06571">
    <property type="entry name" value="Bac_DnaA_C"/>
    <property type="match status" value="1"/>
</dbReference>
<sequence length="151" mass="16325">MVHSAILPATPADTSPAAVNLICPSANRQRGVISSVVSAAFDVPVKDLRSPKRGRAKVALARQVAMYLSHVVLRMTLCDAGRLYGRDRTTAAHACRLVEDLRDEQRFDTLLSLLENMVRAEIIHRAARAFSSEGGTGSPEENATTQKDGGR</sequence>